<dbReference type="Pfam" id="PF13672">
    <property type="entry name" value="PP2C_2"/>
    <property type="match status" value="1"/>
</dbReference>
<dbReference type="PROSITE" id="PS51746">
    <property type="entry name" value="PPM_2"/>
    <property type="match status" value="1"/>
</dbReference>
<evidence type="ECO:0000259" key="2">
    <source>
        <dbReference type="PROSITE" id="PS51746"/>
    </source>
</evidence>
<evidence type="ECO:0000256" key="1">
    <source>
        <dbReference type="SAM" id="Phobius"/>
    </source>
</evidence>
<keyword evidence="4" id="KW-1185">Reference proteome</keyword>
<reference evidence="3 4" key="1">
    <citation type="submission" date="2016-11" db="EMBL/GenBank/DDBJ databases">
        <authorList>
            <person name="Jaros S."/>
            <person name="Januszkiewicz K."/>
            <person name="Wedrychowicz H."/>
        </authorList>
    </citation>
    <scope>NUCLEOTIDE SEQUENCE [LARGE SCALE GENOMIC DNA]</scope>
    <source>
        <strain evidence="3 4">DSM 26897</strain>
    </source>
</reference>
<dbReference type="AlphaFoldDB" id="A0A1M4SAF5"/>
<accession>A0A1M4SAF5</accession>
<feature type="domain" description="PPM-type phosphatase" evidence="2">
    <location>
        <begin position="4"/>
        <end position="244"/>
    </location>
</feature>
<organism evidence="3 4">
    <name type="scientific">Cnuella takakiae</name>
    <dbReference type="NCBI Taxonomy" id="1302690"/>
    <lineage>
        <taxon>Bacteria</taxon>
        <taxon>Pseudomonadati</taxon>
        <taxon>Bacteroidota</taxon>
        <taxon>Chitinophagia</taxon>
        <taxon>Chitinophagales</taxon>
        <taxon>Chitinophagaceae</taxon>
        <taxon>Cnuella</taxon>
    </lineage>
</organism>
<dbReference type="CDD" id="cd00143">
    <property type="entry name" value="PP2Cc"/>
    <property type="match status" value="1"/>
</dbReference>
<sequence length="277" mass="30577">MIAAKKVFCLNELGRRSNNEDSVSPQKGSAAPGERLFVVCDGVGGENKGEVASALVCSAIRDYYEANREGATSRDFLLQAIEHANSQLVAYAAEDSSARRMSTTLSLALVCPDRVIVAWCGDSRIHHIRNGKVVWMSSDHSLVYELVRSGELSEHEAAVHPQRNIITRSLNAGNRNNLVDFYELSQIAEGDYILLCTDGFLEQIKAAQISNTLTDTEPEDKAAAFRQLCEGKTRDNFSMYLIQLTLQPLLQKQPATLKTVLIVLLFLIIGLFLFALL</sequence>
<dbReference type="RefSeq" id="WP_073038877.1">
    <property type="nucleotide sequence ID" value="NZ_FQUO01000001.1"/>
</dbReference>
<keyword evidence="1" id="KW-1133">Transmembrane helix</keyword>
<evidence type="ECO:0000313" key="4">
    <source>
        <dbReference type="Proteomes" id="UP000184368"/>
    </source>
</evidence>
<feature type="transmembrane region" description="Helical" evidence="1">
    <location>
        <begin position="255"/>
        <end position="276"/>
    </location>
</feature>
<gene>
    <name evidence="3" type="ORF">SAMN05444008_10145</name>
</gene>
<keyword evidence="1" id="KW-0812">Transmembrane</keyword>
<keyword evidence="1" id="KW-0472">Membrane</keyword>
<dbReference type="Proteomes" id="UP000184368">
    <property type="component" value="Unassembled WGS sequence"/>
</dbReference>
<dbReference type="STRING" id="1302690.BUE76_23090"/>
<name>A0A1M4SAF5_9BACT</name>
<proteinExistence type="predicted"/>
<protein>
    <submittedName>
        <fullName evidence="3">Protein phosphatase</fullName>
    </submittedName>
</protein>
<dbReference type="EMBL" id="FQUO01000001">
    <property type="protein sequence ID" value="SHE29125.1"/>
    <property type="molecule type" value="Genomic_DNA"/>
</dbReference>
<dbReference type="InterPro" id="IPR001932">
    <property type="entry name" value="PPM-type_phosphatase-like_dom"/>
</dbReference>
<dbReference type="InterPro" id="IPR036457">
    <property type="entry name" value="PPM-type-like_dom_sf"/>
</dbReference>
<evidence type="ECO:0000313" key="3">
    <source>
        <dbReference type="EMBL" id="SHE29125.1"/>
    </source>
</evidence>
<dbReference type="SMART" id="SM00331">
    <property type="entry name" value="PP2C_SIG"/>
    <property type="match status" value="1"/>
</dbReference>
<dbReference type="Gene3D" id="3.60.40.10">
    <property type="entry name" value="PPM-type phosphatase domain"/>
    <property type="match status" value="1"/>
</dbReference>
<dbReference type="OrthoDB" id="9801841at2"/>
<dbReference type="SMART" id="SM00332">
    <property type="entry name" value="PP2Cc"/>
    <property type="match status" value="1"/>
</dbReference>
<dbReference type="SUPFAM" id="SSF81606">
    <property type="entry name" value="PP2C-like"/>
    <property type="match status" value="1"/>
</dbReference>